<dbReference type="SUPFAM" id="SSF46955">
    <property type="entry name" value="Putative DNA-binding domain"/>
    <property type="match status" value="1"/>
</dbReference>
<evidence type="ECO:0000256" key="3">
    <source>
        <dbReference type="ARBA" id="ARBA00023159"/>
    </source>
</evidence>
<evidence type="ECO:0000256" key="1">
    <source>
        <dbReference type="ARBA" id="ARBA00023015"/>
    </source>
</evidence>
<dbReference type="InterPro" id="IPR009061">
    <property type="entry name" value="DNA-bd_dom_put_sf"/>
</dbReference>
<dbReference type="PROSITE" id="PS50937">
    <property type="entry name" value="HTH_MERR_2"/>
    <property type="match status" value="1"/>
</dbReference>
<evidence type="ECO:0000256" key="4">
    <source>
        <dbReference type="ARBA" id="ARBA00023163"/>
    </source>
</evidence>
<dbReference type="RefSeq" id="WP_346057160.1">
    <property type="nucleotide sequence ID" value="NZ_BAAAOP010000002.1"/>
</dbReference>
<dbReference type="EMBL" id="BAAAOP010000002">
    <property type="protein sequence ID" value="GAA2185717.1"/>
    <property type="molecule type" value="Genomic_DNA"/>
</dbReference>
<gene>
    <name evidence="6" type="ORF">GCM10009786_03250</name>
</gene>
<evidence type="ECO:0000256" key="2">
    <source>
        <dbReference type="ARBA" id="ARBA00023125"/>
    </source>
</evidence>
<keyword evidence="2" id="KW-0238">DNA-binding</keyword>
<dbReference type="SMART" id="SM00422">
    <property type="entry name" value="HTH_MERR"/>
    <property type="match status" value="1"/>
</dbReference>
<dbReference type="InterPro" id="IPR036244">
    <property type="entry name" value="TipA-like_antibiotic-bd"/>
</dbReference>
<dbReference type="Pfam" id="PF13411">
    <property type="entry name" value="MerR_1"/>
    <property type="match status" value="1"/>
</dbReference>
<dbReference type="InterPro" id="IPR012925">
    <property type="entry name" value="TipAS_dom"/>
</dbReference>
<dbReference type="InterPro" id="IPR047057">
    <property type="entry name" value="MerR_fam"/>
</dbReference>
<dbReference type="SUPFAM" id="SSF89082">
    <property type="entry name" value="Antibiotic binding domain of TipA-like multidrug resistance regulators"/>
    <property type="match status" value="1"/>
</dbReference>
<dbReference type="PANTHER" id="PTHR30204">
    <property type="entry name" value="REDOX-CYCLING DRUG-SENSING TRANSCRIPTIONAL ACTIVATOR SOXR"/>
    <property type="match status" value="1"/>
</dbReference>
<organism evidence="6 7">
    <name type="scientific">Leucobacter alluvii</name>
    <dbReference type="NCBI Taxonomy" id="340321"/>
    <lineage>
        <taxon>Bacteria</taxon>
        <taxon>Bacillati</taxon>
        <taxon>Actinomycetota</taxon>
        <taxon>Actinomycetes</taxon>
        <taxon>Micrococcales</taxon>
        <taxon>Microbacteriaceae</taxon>
        <taxon>Leucobacter</taxon>
    </lineage>
</organism>
<feature type="domain" description="HTH merR-type" evidence="5">
    <location>
        <begin position="9"/>
        <end position="78"/>
    </location>
</feature>
<reference evidence="6 7" key="1">
    <citation type="journal article" date="2019" name="Int. J. Syst. Evol. Microbiol.">
        <title>The Global Catalogue of Microorganisms (GCM) 10K type strain sequencing project: providing services to taxonomists for standard genome sequencing and annotation.</title>
        <authorList>
            <consortium name="The Broad Institute Genomics Platform"/>
            <consortium name="The Broad Institute Genome Sequencing Center for Infectious Disease"/>
            <person name="Wu L."/>
            <person name="Ma J."/>
        </authorList>
    </citation>
    <scope>NUCLEOTIDE SEQUENCE [LARGE SCALE GENOMIC DNA]</scope>
    <source>
        <strain evidence="6 7">JCM 14919</strain>
    </source>
</reference>
<evidence type="ECO:0000313" key="6">
    <source>
        <dbReference type="EMBL" id="GAA2185717.1"/>
    </source>
</evidence>
<comment type="caution">
    <text evidence="6">The sequence shown here is derived from an EMBL/GenBank/DDBJ whole genome shotgun (WGS) entry which is preliminary data.</text>
</comment>
<dbReference type="PANTHER" id="PTHR30204:SF90">
    <property type="entry name" value="HTH-TYPE TRANSCRIPTIONAL ACTIVATOR MTA"/>
    <property type="match status" value="1"/>
</dbReference>
<dbReference type="Pfam" id="PF07739">
    <property type="entry name" value="TipAS"/>
    <property type="match status" value="1"/>
</dbReference>
<proteinExistence type="predicted"/>
<keyword evidence="7" id="KW-1185">Reference proteome</keyword>
<protein>
    <submittedName>
        <fullName evidence="6">TipAS antibiotic-recognition domain-containing protein</fullName>
    </submittedName>
</protein>
<keyword evidence="3" id="KW-0010">Activator</keyword>
<keyword evidence="1" id="KW-0805">Transcription regulation</keyword>
<evidence type="ECO:0000313" key="7">
    <source>
        <dbReference type="Proteomes" id="UP001501084"/>
    </source>
</evidence>
<evidence type="ECO:0000259" key="5">
    <source>
        <dbReference type="PROSITE" id="PS50937"/>
    </source>
</evidence>
<dbReference type="Gene3D" id="1.10.1660.10">
    <property type="match status" value="1"/>
</dbReference>
<keyword evidence="4" id="KW-0804">Transcription</keyword>
<dbReference type="Gene3D" id="1.10.490.50">
    <property type="entry name" value="Antibiotic binding domain of TipA-like multidrug resistance regulators"/>
    <property type="match status" value="1"/>
</dbReference>
<dbReference type="Proteomes" id="UP001501084">
    <property type="component" value="Unassembled WGS sequence"/>
</dbReference>
<dbReference type="InterPro" id="IPR000551">
    <property type="entry name" value="MerR-type_HTH_dom"/>
</dbReference>
<accession>A0ABN3B3B2</accession>
<name>A0ABN3B3B2_9MICO</name>
<sequence length="287" mass="31412">MTTTNTRALHSVQAVARAASTTSRTLRHYDRIGLLPPTCIGSNGYRYYDDRALLRLQRILLLRDLGLGLDAIARVLASQDASSRSALSDRTAQTAETEILRSHLAILHRERERITRQIRAVERTIAALPGMTDTAPAGALMTENIFDGFDHAQHREEVERRWGDRAYAEGDHWWQGLGSGAREAWQRRSADLAAAWRMAAERELDPAGTEGQELAAQHVAWLRGIPGTPAADPAGDLAGYVRGLGELYVTDERFAANYGGATGAGFVRDALVQYIAHDRAEGASGAR</sequence>